<feature type="transmembrane region" description="Helical" evidence="7">
    <location>
        <begin position="115"/>
        <end position="136"/>
    </location>
</feature>
<evidence type="ECO:0000259" key="8">
    <source>
        <dbReference type="PROSITE" id="PS50928"/>
    </source>
</evidence>
<keyword evidence="4 7" id="KW-0812">Transmembrane</keyword>
<sequence>MERDKSALKQKRNKELKKGLAVFVFLLPGLLLFVSILIAPILVSLYKSLYDWNGFTDGTFIGLANYKELFTNGSIKFMISLKNSLILALFSVFIQLPLALLLALILGRKPKGERFYLTVFFMPVLISTVVIGQLWLKIYNPDYGILNRFLEAIHLGSLKHIWVGDPKTALGSIVVPTIWQYVGYHMLLMYAGVKGVSPDLREAAMIDGATKWQTDRFIVIPIIKPIIRVSVIFAVTGSLKTYDLVRILTDGGPYQTTEVPSTLLEYMLFLRNRYGMGSTISVMLIALCFAFALLISAAFKEKDN</sequence>
<dbReference type="AlphaFoldDB" id="A0A1G5DUA8"/>
<feature type="transmembrane region" description="Helical" evidence="7">
    <location>
        <begin position="85"/>
        <end position="106"/>
    </location>
</feature>
<organism evidence="9 10">
    <name type="scientific">Butyrivibrio hungatei</name>
    <dbReference type="NCBI Taxonomy" id="185008"/>
    <lineage>
        <taxon>Bacteria</taxon>
        <taxon>Bacillati</taxon>
        <taxon>Bacillota</taxon>
        <taxon>Clostridia</taxon>
        <taxon>Lachnospirales</taxon>
        <taxon>Lachnospiraceae</taxon>
        <taxon>Butyrivibrio</taxon>
    </lineage>
</organism>
<feature type="transmembrane region" description="Helical" evidence="7">
    <location>
        <begin position="178"/>
        <end position="196"/>
    </location>
</feature>
<keyword evidence="6 7" id="KW-0472">Membrane</keyword>
<dbReference type="GO" id="GO:0005886">
    <property type="term" value="C:plasma membrane"/>
    <property type="evidence" value="ECO:0007669"/>
    <property type="project" value="UniProtKB-SubCell"/>
</dbReference>
<keyword evidence="5 7" id="KW-1133">Transmembrane helix</keyword>
<evidence type="ECO:0000256" key="5">
    <source>
        <dbReference type="ARBA" id="ARBA00022989"/>
    </source>
</evidence>
<gene>
    <name evidence="9" type="ORF">SAMN02910451_01656</name>
</gene>
<accession>A0A1G5DUA8</accession>
<comment type="similarity">
    <text evidence="7">Belongs to the binding-protein-dependent transport system permease family.</text>
</comment>
<evidence type="ECO:0000256" key="2">
    <source>
        <dbReference type="ARBA" id="ARBA00022448"/>
    </source>
</evidence>
<keyword evidence="3" id="KW-1003">Cell membrane</keyword>
<dbReference type="STRING" id="185008.bhn_I2103"/>
<feature type="transmembrane region" description="Helical" evidence="7">
    <location>
        <begin position="217"/>
        <end position="239"/>
    </location>
</feature>
<dbReference type="OrthoDB" id="42781at2"/>
<evidence type="ECO:0000313" key="10">
    <source>
        <dbReference type="Proteomes" id="UP000183047"/>
    </source>
</evidence>
<dbReference type="InterPro" id="IPR051393">
    <property type="entry name" value="ABC_transporter_permease"/>
</dbReference>
<dbReference type="PROSITE" id="PS50928">
    <property type="entry name" value="ABC_TM1"/>
    <property type="match status" value="1"/>
</dbReference>
<evidence type="ECO:0000256" key="6">
    <source>
        <dbReference type="ARBA" id="ARBA00023136"/>
    </source>
</evidence>
<feature type="domain" description="ABC transmembrane type-1" evidence="8">
    <location>
        <begin position="81"/>
        <end position="295"/>
    </location>
</feature>
<name>A0A1G5DUA8_9FIRM</name>
<evidence type="ECO:0000256" key="1">
    <source>
        <dbReference type="ARBA" id="ARBA00004651"/>
    </source>
</evidence>
<feature type="transmembrane region" description="Helical" evidence="7">
    <location>
        <begin position="274"/>
        <end position="299"/>
    </location>
</feature>
<comment type="subcellular location">
    <subcellularLocation>
        <location evidence="1 7">Cell membrane</location>
        <topology evidence="1 7">Multi-pass membrane protein</topology>
    </subcellularLocation>
</comment>
<feature type="transmembrane region" description="Helical" evidence="7">
    <location>
        <begin position="20"/>
        <end position="43"/>
    </location>
</feature>
<dbReference type="Proteomes" id="UP000183047">
    <property type="component" value="Unassembled WGS sequence"/>
</dbReference>
<protein>
    <submittedName>
        <fullName evidence="9">Raffinose/stachyose/melibiose transport system permease protein</fullName>
    </submittedName>
</protein>
<dbReference type="Gene3D" id="1.10.3720.10">
    <property type="entry name" value="MetI-like"/>
    <property type="match status" value="1"/>
</dbReference>
<dbReference type="GO" id="GO:0055085">
    <property type="term" value="P:transmembrane transport"/>
    <property type="evidence" value="ECO:0007669"/>
    <property type="project" value="InterPro"/>
</dbReference>
<reference evidence="10" key="1">
    <citation type="submission" date="2016-10" db="EMBL/GenBank/DDBJ databases">
        <authorList>
            <person name="Varghese N."/>
            <person name="Submissions S."/>
        </authorList>
    </citation>
    <scope>NUCLEOTIDE SEQUENCE [LARGE SCALE GENOMIC DNA]</scope>
    <source>
        <strain evidence="10">XBD2006</strain>
    </source>
</reference>
<evidence type="ECO:0000313" key="9">
    <source>
        <dbReference type="EMBL" id="SCY18177.1"/>
    </source>
</evidence>
<dbReference type="InterPro" id="IPR035906">
    <property type="entry name" value="MetI-like_sf"/>
</dbReference>
<dbReference type="EMBL" id="FMUR01000009">
    <property type="protein sequence ID" value="SCY18177.1"/>
    <property type="molecule type" value="Genomic_DNA"/>
</dbReference>
<dbReference type="Pfam" id="PF00528">
    <property type="entry name" value="BPD_transp_1"/>
    <property type="match status" value="1"/>
</dbReference>
<dbReference type="PANTHER" id="PTHR30193:SF37">
    <property type="entry name" value="INNER MEMBRANE ABC TRANSPORTER PERMEASE PROTEIN YCJO"/>
    <property type="match status" value="1"/>
</dbReference>
<evidence type="ECO:0000256" key="7">
    <source>
        <dbReference type="RuleBase" id="RU363032"/>
    </source>
</evidence>
<evidence type="ECO:0000256" key="3">
    <source>
        <dbReference type="ARBA" id="ARBA00022475"/>
    </source>
</evidence>
<dbReference type="InterPro" id="IPR000515">
    <property type="entry name" value="MetI-like"/>
</dbReference>
<dbReference type="SUPFAM" id="SSF161098">
    <property type="entry name" value="MetI-like"/>
    <property type="match status" value="1"/>
</dbReference>
<dbReference type="PANTHER" id="PTHR30193">
    <property type="entry name" value="ABC TRANSPORTER PERMEASE PROTEIN"/>
    <property type="match status" value="1"/>
</dbReference>
<keyword evidence="2 7" id="KW-0813">Transport</keyword>
<dbReference type="CDD" id="cd06261">
    <property type="entry name" value="TM_PBP2"/>
    <property type="match status" value="1"/>
</dbReference>
<dbReference type="RefSeq" id="WP_074462268.1">
    <property type="nucleotide sequence ID" value="NZ_FMUR01000009.1"/>
</dbReference>
<evidence type="ECO:0000256" key="4">
    <source>
        <dbReference type="ARBA" id="ARBA00022692"/>
    </source>
</evidence>
<keyword evidence="10" id="KW-1185">Reference proteome</keyword>
<proteinExistence type="inferred from homology"/>